<keyword evidence="7" id="KW-1133">Transmembrane helix</keyword>
<feature type="domain" description="Fibronectin type-III" evidence="11">
    <location>
        <begin position="224"/>
        <end position="317"/>
    </location>
</feature>
<keyword evidence="4" id="KW-0904">Protein phosphatase</keyword>
<reference evidence="12" key="1">
    <citation type="submission" date="2019-11" db="UniProtKB">
        <authorList>
            <consortium name="WormBaseParasite"/>
        </authorList>
    </citation>
    <scope>IDENTIFICATION</scope>
</reference>
<evidence type="ECO:0000256" key="4">
    <source>
        <dbReference type="ARBA" id="ARBA00022912"/>
    </source>
</evidence>
<keyword evidence="7" id="KW-0812">Transmembrane</keyword>
<dbReference type="InterPro" id="IPR000242">
    <property type="entry name" value="PTP_cat"/>
</dbReference>
<dbReference type="PANTHER" id="PTHR19134">
    <property type="entry name" value="RECEPTOR-TYPE TYROSINE-PROTEIN PHOSPHATASE"/>
    <property type="match status" value="1"/>
</dbReference>
<evidence type="ECO:0000256" key="1">
    <source>
        <dbReference type="ARBA" id="ARBA00004167"/>
    </source>
</evidence>
<dbReference type="InterPro" id="IPR013783">
    <property type="entry name" value="Ig-like_fold"/>
</dbReference>
<evidence type="ECO:0000313" key="12">
    <source>
        <dbReference type="WBParaSite" id="MCU_008458-RA"/>
    </source>
</evidence>
<evidence type="ECO:0000259" key="10">
    <source>
        <dbReference type="PROSITE" id="PS50056"/>
    </source>
</evidence>
<dbReference type="PROSITE" id="PS00383">
    <property type="entry name" value="TYR_PHOSPHATASE_1"/>
    <property type="match status" value="1"/>
</dbReference>
<evidence type="ECO:0000259" key="9">
    <source>
        <dbReference type="PROSITE" id="PS50055"/>
    </source>
</evidence>
<dbReference type="Pfam" id="PF00041">
    <property type="entry name" value="fn3"/>
    <property type="match status" value="1"/>
</dbReference>
<organism evidence="12">
    <name type="scientific">Mesocestoides corti</name>
    <name type="common">Flatworm</name>
    <dbReference type="NCBI Taxonomy" id="53468"/>
    <lineage>
        <taxon>Eukaryota</taxon>
        <taxon>Metazoa</taxon>
        <taxon>Spiralia</taxon>
        <taxon>Lophotrochozoa</taxon>
        <taxon>Platyhelminthes</taxon>
        <taxon>Cestoda</taxon>
        <taxon>Eucestoda</taxon>
        <taxon>Cyclophyllidea</taxon>
        <taxon>Mesocestoididae</taxon>
        <taxon>Mesocestoides</taxon>
    </lineage>
</organism>
<feature type="chain" id="PRO_5024415311" evidence="8">
    <location>
        <begin position="29"/>
        <end position="719"/>
    </location>
</feature>
<dbReference type="GO" id="GO:0016020">
    <property type="term" value="C:membrane"/>
    <property type="evidence" value="ECO:0007669"/>
    <property type="project" value="UniProtKB-SubCell"/>
</dbReference>
<dbReference type="AlphaFoldDB" id="A0A5K3FHJ0"/>
<dbReference type="GO" id="GO:0004725">
    <property type="term" value="F:protein tyrosine phosphatase activity"/>
    <property type="evidence" value="ECO:0007669"/>
    <property type="project" value="UniProtKB-EC"/>
</dbReference>
<dbReference type="SMART" id="SM00404">
    <property type="entry name" value="PTPc_motif"/>
    <property type="match status" value="1"/>
</dbReference>
<dbReference type="SUPFAM" id="SSF49265">
    <property type="entry name" value="Fibronectin type III"/>
    <property type="match status" value="1"/>
</dbReference>
<protein>
    <submittedName>
        <fullName evidence="12">Protein-tyrosine-phosphatase</fullName>
    </submittedName>
</protein>
<evidence type="ECO:0000256" key="2">
    <source>
        <dbReference type="ARBA" id="ARBA00022729"/>
    </source>
</evidence>
<dbReference type="SUPFAM" id="SSF52799">
    <property type="entry name" value="(Phosphotyrosine protein) phosphatases II"/>
    <property type="match status" value="1"/>
</dbReference>
<dbReference type="PROSITE" id="PS50853">
    <property type="entry name" value="FN3"/>
    <property type="match status" value="1"/>
</dbReference>
<dbReference type="Pfam" id="PF00102">
    <property type="entry name" value="Y_phosphatase"/>
    <property type="match status" value="1"/>
</dbReference>
<evidence type="ECO:0000259" key="11">
    <source>
        <dbReference type="PROSITE" id="PS50853"/>
    </source>
</evidence>
<comment type="subcellular location">
    <subcellularLocation>
        <location evidence="1">Membrane</location>
        <topology evidence="1">Single-pass membrane protein</topology>
    </subcellularLocation>
</comment>
<dbReference type="InterPro" id="IPR016130">
    <property type="entry name" value="Tyr_Pase_AS"/>
</dbReference>
<feature type="domain" description="Tyrosine specific protein phosphatases" evidence="10">
    <location>
        <begin position="621"/>
        <end position="690"/>
    </location>
</feature>
<dbReference type="InterPro" id="IPR003961">
    <property type="entry name" value="FN3_dom"/>
</dbReference>
<dbReference type="SMART" id="SM00060">
    <property type="entry name" value="FN3"/>
    <property type="match status" value="3"/>
</dbReference>
<dbReference type="Gene3D" id="2.60.40.10">
    <property type="entry name" value="Immunoglobulins"/>
    <property type="match status" value="2"/>
</dbReference>
<dbReference type="CDD" id="cd00063">
    <property type="entry name" value="FN3"/>
    <property type="match status" value="2"/>
</dbReference>
<dbReference type="WBParaSite" id="MCU_008458-RA">
    <property type="protein sequence ID" value="MCU_008458-RA"/>
    <property type="gene ID" value="MCU_008458"/>
</dbReference>
<dbReference type="InterPro" id="IPR036116">
    <property type="entry name" value="FN3_sf"/>
</dbReference>
<name>A0A5K3FHJ0_MESCO</name>
<proteinExistence type="predicted"/>
<feature type="transmembrane region" description="Helical" evidence="7">
    <location>
        <begin position="323"/>
        <end position="345"/>
    </location>
</feature>
<evidence type="ECO:0000256" key="3">
    <source>
        <dbReference type="ARBA" id="ARBA00022801"/>
    </source>
</evidence>
<dbReference type="InterPro" id="IPR003595">
    <property type="entry name" value="Tyr_Pase_cat"/>
</dbReference>
<feature type="domain" description="Tyrosine-protein phosphatase" evidence="9">
    <location>
        <begin position="405"/>
        <end position="699"/>
    </location>
</feature>
<dbReference type="SMART" id="SM00194">
    <property type="entry name" value="PTPc"/>
    <property type="match status" value="1"/>
</dbReference>
<keyword evidence="5 7" id="KW-0472">Membrane</keyword>
<feature type="signal peptide" evidence="8">
    <location>
        <begin position="1"/>
        <end position="28"/>
    </location>
</feature>
<dbReference type="PRINTS" id="PR00700">
    <property type="entry name" value="PRTYPHPHTASE"/>
</dbReference>
<dbReference type="InterPro" id="IPR029021">
    <property type="entry name" value="Prot-tyrosine_phosphatase-like"/>
</dbReference>
<dbReference type="PROSITE" id="PS50056">
    <property type="entry name" value="TYR_PHOSPHATASE_2"/>
    <property type="match status" value="1"/>
</dbReference>
<dbReference type="Gene3D" id="3.90.190.10">
    <property type="entry name" value="Protein tyrosine phosphatase superfamily"/>
    <property type="match status" value="1"/>
</dbReference>
<dbReference type="InterPro" id="IPR000387">
    <property type="entry name" value="Tyr_Pase_dom"/>
</dbReference>
<dbReference type="PANTHER" id="PTHR19134:SF449">
    <property type="entry name" value="TYROSINE-PROTEIN PHOSPHATASE 1"/>
    <property type="match status" value="1"/>
</dbReference>
<evidence type="ECO:0000256" key="8">
    <source>
        <dbReference type="SAM" id="SignalP"/>
    </source>
</evidence>
<evidence type="ECO:0000256" key="7">
    <source>
        <dbReference type="SAM" id="Phobius"/>
    </source>
</evidence>
<dbReference type="PROSITE" id="PS50055">
    <property type="entry name" value="TYR_PHOSPHATASE_PTP"/>
    <property type="match status" value="1"/>
</dbReference>
<evidence type="ECO:0000256" key="6">
    <source>
        <dbReference type="ARBA" id="ARBA00051722"/>
    </source>
</evidence>
<keyword evidence="3" id="KW-0378">Hydrolase</keyword>
<evidence type="ECO:0000256" key="5">
    <source>
        <dbReference type="ARBA" id="ARBA00023136"/>
    </source>
</evidence>
<accession>A0A5K3FHJ0</accession>
<keyword evidence="2 8" id="KW-0732">Signal</keyword>
<sequence>MGCGTVFLILGRWMSFLILLGTRPDTMANATPSDFYAPHGLIVTPYSTSSIKVTLIPPDHTTNIIRFVAVVHKAPFFAMCEIEVNKYPPSCVIGRLKAGTKYEVEAHSRIQKIPFISHSVEAAGWTLPNAPGKVMVTPLSSSSMAVRMEAPTDATGIGRYEVTVDGVYPTPFCTILRGDQLECHVEGLQSATEHMVTARTCISDTDPAVCSNILTASGWTKPMAPANVTVTTISDSSVDVSVQATPDLARISRYKVSIAEGRATESCTIPPGEKLKCRLKGLQSSSKYEVIVRACVHTTGPDVCSDDVMVTVWTKISLSPGNLALIITWTAISLVAIILLVVFFLKRKLNRRDSKPSKNSIEFSVFHGDKVEFTSSSSSEIVGQGPIDFADFQKVSSWLDDTDAWNQLFRLLRAASEEQEQAFGLTQTTARLHRSLNRYVDMLPYDQSRVILGQKWQIPLMPPDPAAVNGHDAASYINASYVRRPAYTETGAAVTSSQDTQPEYIAAQGPLPHTVADFLTMIYEQRCPHIVMLCNTTEGNKLKCARYWPEVDTEEFASECHSVTVTKLDEEAKPNFVFRKFSILPSNENDPWTVRQIHFTLCNASEVPSADWTYSLILTHLSLLEQISVCDYGPPVVHCSAGVGRTGTFICARYLLERLRKDPSTIDVFGTALAIRRWRKSCVQTAMQLRFLYQFIQYCIVREGIESVPFSQNDEYVNN</sequence>
<comment type="catalytic activity">
    <reaction evidence="6">
        <text>O-phospho-L-tyrosyl-[protein] + H2O = L-tyrosyl-[protein] + phosphate</text>
        <dbReference type="Rhea" id="RHEA:10684"/>
        <dbReference type="Rhea" id="RHEA-COMP:10136"/>
        <dbReference type="Rhea" id="RHEA-COMP:20101"/>
        <dbReference type="ChEBI" id="CHEBI:15377"/>
        <dbReference type="ChEBI" id="CHEBI:43474"/>
        <dbReference type="ChEBI" id="CHEBI:46858"/>
        <dbReference type="ChEBI" id="CHEBI:61978"/>
        <dbReference type="EC" id="3.1.3.48"/>
    </reaction>
</comment>
<dbReference type="CDD" id="cd00047">
    <property type="entry name" value="PTPc"/>
    <property type="match status" value="1"/>
</dbReference>
<dbReference type="InterPro" id="IPR050348">
    <property type="entry name" value="Protein-Tyr_Phosphatase"/>
</dbReference>